<protein>
    <submittedName>
        <fullName evidence="1">Uncharacterized protein</fullName>
    </submittedName>
</protein>
<dbReference type="Proteomes" id="UP000604046">
    <property type="component" value="Unassembled WGS sequence"/>
</dbReference>
<comment type="caution">
    <text evidence="1">The sequence shown here is derived from an EMBL/GenBank/DDBJ whole genome shotgun (WGS) entry which is preliminary data.</text>
</comment>
<gene>
    <name evidence="1" type="ORF">SNAT2548_LOCUS18982</name>
</gene>
<organism evidence="1 2">
    <name type="scientific">Symbiodinium natans</name>
    <dbReference type="NCBI Taxonomy" id="878477"/>
    <lineage>
        <taxon>Eukaryota</taxon>
        <taxon>Sar</taxon>
        <taxon>Alveolata</taxon>
        <taxon>Dinophyceae</taxon>
        <taxon>Suessiales</taxon>
        <taxon>Symbiodiniaceae</taxon>
        <taxon>Symbiodinium</taxon>
    </lineage>
</organism>
<accession>A0A812Q3B8</accession>
<sequence length="164" mass="18296">MREGCLESLNRTALQASSSLRACACIDFNRSHAVAVAWLFTADHTYSASQGCEVSCVLSEYSPCGQLCQVREQAERLEEALGEGDCADDYWNAPTLECSICRKSIDNIKAHLMSLEHFEALKAKLQEEIGRLGSLEAVMQQKSKFVQNFEVAAFQHLKPEVIYQ</sequence>
<keyword evidence="2" id="KW-1185">Reference proteome</keyword>
<reference evidence="1" key="1">
    <citation type="submission" date="2021-02" db="EMBL/GenBank/DDBJ databases">
        <authorList>
            <person name="Dougan E. K."/>
            <person name="Rhodes N."/>
            <person name="Thang M."/>
            <person name="Chan C."/>
        </authorList>
    </citation>
    <scope>NUCLEOTIDE SEQUENCE</scope>
</reference>
<dbReference type="EMBL" id="CAJNDS010002161">
    <property type="protein sequence ID" value="CAE7356486.1"/>
    <property type="molecule type" value="Genomic_DNA"/>
</dbReference>
<name>A0A812Q3B8_9DINO</name>
<evidence type="ECO:0000313" key="1">
    <source>
        <dbReference type="EMBL" id="CAE7356486.1"/>
    </source>
</evidence>
<evidence type="ECO:0000313" key="2">
    <source>
        <dbReference type="Proteomes" id="UP000604046"/>
    </source>
</evidence>
<proteinExistence type="predicted"/>
<dbReference type="AlphaFoldDB" id="A0A812Q3B8"/>